<dbReference type="SUPFAM" id="SSF50998">
    <property type="entry name" value="Quinoprotein alcohol dehydrogenase-like"/>
    <property type="match status" value="1"/>
</dbReference>
<dbReference type="Proteomes" id="UP000295361">
    <property type="component" value="Unassembled WGS sequence"/>
</dbReference>
<keyword evidence="3" id="KW-1185">Reference proteome</keyword>
<evidence type="ECO:0000259" key="1">
    <source>
        <dbReference type="Pfam" id="PF13360"/>
    </source>
</evidence>
<comment type="caution">
    <text evidence="2">The sequence shown here is derived from an EMBL/GenBank/DDBJ whole genome shotgun (WGS) entry which is preliminary data.</text>
</comment>
<dbReference type="Pfam" id="PF13360">
    <property type="entry name" value="PQQ_2"/>
    <property type="match status" value="1"/>
</dbReference>
<accession>A0A4R6QRF3</accession>
<feature type="domain" description="Pyrrolo-quinoline quinone repeat" evidence="1">
    <location>
        <begin position="229"/>
        <end position="470"/>
    </location>
</feature>
<dbReference type="AlphaFoldDB" id="A0A4R6QRF3"/>
<evidence type="ECO:0000313" key="2">
    <source>
        <dbReference type="EMBL" id="TDP73337.1"/>
    </source>
</evidence>
<dbReference type="InterPro" id="IPR015943">
    <property type="entry name" value="WD40/YVTN_repeat-like_dom_sf"/>
</dbReference>
<protein>
    <submittedName>
        <fullName evidence="2">Putative pyrroloquinoline-quinone binding quinoprotein</fullName>
    </submittedName>
</protein>
<dbReference type="RefSeq" id="WP_166651960.1">
    <property type="nucleotide sequence ID" value="NZ_SNXS01000002.1"/>
</dbReference>
<reference evidence="2 3" key="1">
    <citation type="submission" date="2019-03" db="EMBL/GenBank/DDBJ databases">
        <title>Genomic Encyclopedia of Type Strains, Phase IV (KMG-IV): sequencing the most valuable type-strain genomes for metagenomic binning, comparative biology and taxonomic classification.</title>
        <authorList>
            <person name="Goeker M."/>
        </authorList>
    </citation>
    <scope>NUCLEOTIDE SEQUENCE [LARGE SCALE GENOMIC DNA]</scope>
    <source>
        <strain evidence="2 3">DSM 16998</strain>
    </source>
</reference>
<evidence type="ECO:0000313" key="3">
    <source>
        <dbReference type="Proteomes" id="UP000295361"/>
    </source>
</evidence>
<dbReference type="InterPro" id="IPR011047">
    <property type="entry name" value="Quinoprotein_ADH-like_sf"/>
</dbReference>
<dbReference type="InParanoid" id="A0A4R6QRF3"/>
<dbReference type="PANTHER" id="PTHR34512:SF30">
    <property type="entry name" value="OUTER MEMBRANE PROTEIN ASSEMBLY FACTOR BAMB"/>
    <property type="match status" value="1"/>
</dbReference>
<sequence>MHILLDGGPLMRACVFFCVLLLGGCGGSPEDLLIDKKFSFALSQAEFRCEAMVGGGCADITIAATPLSGYSDARPSWTERADTAGASVVSRIDSHKLADGKWQLRIVLKNHLPVGSYAGVLEFTPFVLFPLFEEYRPASLSYQVTVSSPPTQRPALRALPGAGDWQGSAGNPAHTGAVAVTLDAGRFSLRGVHALPGKGELSTMVAANRMLYLRQTERPDTPGQIIYRSRLLALDEQDGSLKWSYAHPDATRPMTAPAVQGARLMVLADGDKLISFDAVSGAKQHEALQPSTGRTPFFEELAPTLVGGAAYLGRDNDLVSADSVTAVPRWARSFGESVFRRRAGWAAAVNQQMVLAPSFGALRAYGVDDGRELFSVGLPGFSMSGVAVLNEAPVLVDDRSALVLNYRGAPGQDMDNILSLVNLETRSLAWSLPGKFVTHPVVGNGVLYVGNRASQQLEARRLNDGSLLWAWPLADVQETGFRGGLILTNNLLFVAGERKAYAIDLGTHKPVWSFHLSGTLALSANGLLHILNQDSGARWLSTINLH</sequence>
<organism evidence="2 3">
    <name type="scientific">Roseateles toxinivorans</name>
    <dbReference type="NCBI Taxonomy" id="270368"/>
    <lineage>
        <taxon>Bacteria</taxon>
        <taxon>Pseudomonadati</taxon>
        <taxon>Pseudomonadota</taxon>
        <taxon>Betaproteobacteria</taxon>
        <taxon>Burkholderiales</taxon>
        <taxon>Sphaerotilaceae</taxon>
        <taxon>Roseateles</taxon>
    </lineage>
</organism>
<gene>
    <name evidence="2" type="ORF">DES47_1021099</name>
</gene>
<name>A0A4R6QRF3_9BURK</name>
<dbReference type="Gene3D" id="2.40.10.480">
    <property type="match status" value="1"/>
</dbReference>
<dbReference type="InterPro" id="IPR002372">
    <property type="entry name" value="PQQ_rpt_dom"/>
</dbReference>
<proteinExistence type="predicted"/>
<dbReference type="PANTHER" id="PTHR34512">
    <property type="entry name" value="CELL SURFACE PROTEIN"/>
    <property type="match status" value="1"/>
</dbReference>
<dbReference type="Gene3D" id="2.130.10.10">
    <property type="entry name" value="YVTN repeat-like/Quinoprotein amine dehydrogenase"/>
    <property type="match status" value="1"/>
</dbReference>
<dbReference type="EMBL" id="SNXS01000002">
    <property type="protein sequence ID" value="TDP73337.1"/>
    <property type="molecule type" value="Genomic_DNA"/>
</dbReference>